<dbReference type="STRING" id="908337.HMPREF9257_0223"/>
<sequence>MTHDEHFDLEAYLKNQKNIEQEFVRTELDKNNELELVFSPEEESLPPRRKGLYIPEYHSRLRSRIVEMPEEIYQASGIKIFGKRIKSIMFTTDVAIIRNSDAQSIIAVYPFTPQYAIMQSIVNVASVPVFLGVGGGTTSGQRSINIAFHAEQLGAYGVVVNAPMKNEVIAEMNRVIEIPLIATIASSKDDYIGKLNAGADMLNVSAGAQTADLVKLIRSEVGNVVPIIATGGPGGESIRQTIAAGANAITYTPPTSGEIFAKVMDNYRN</sequence>
<dbReference type="CDD" id="cd00945">
    <property type="entry name" value="Aldolase_Class_I"/>
    <property type="match status" value="1"/>
</dbReference>
<dbReference type="SUPFAM" id="SSF51412">
    <property type="entry name" value="Inosine monophosphate dehydrogenase (IMPDH)"/>
    <property type="match status" value="1"/>
</dbReference>
<keyword evidence="2" id="KW-1185">Reference proteome</keyword>
<dbReference type="InterPro" id="IPR013785">
    <property type="entry name" value="Aldolase_TIM"/>
</dbReference>
<proteinExistence type="predicted"/>
<dbReference type="Gene3D" id="3.20.20.70">
    <property type="entry name" value="Aldolase class I"/>
    <property type="match status" value="1"/>
</dbReference>
<evidence type="ECO:0008006" key="3">
    <source>
        <dbReference type="Google" id="ProtNLM"/>
    </source>
</evidence>
<reference evidence="1 2" key="1">
    <citation type="submission" date="2010-10" db="EMBL/GenBank/DDBJ databases">
        <authorList>
            <person name="Durkin A.S."/>
            <person name="Madupu R."/>
            <person name="Torralba M."/>
            <person name="Gillis M."/>
            <person name="Methe B."/>
            <person name="Sutton G."/>
            <person name="Nelson K.E."/>
        </authorList>
    </citation>
    <scope>NUCLEOTIDE SEQUENCE [LARGE SCALE GENOMIC DNA]</scope>
    <source>
        <strain evidence="1 2">ACS-139-V-Col8</strain>
    </source>
</reference>
<dbReference type="Proteomes" id="UP000005990">
    <property type="component" value="Unassembled WGS sequence"/>
</dbReference>
<evidence type="ECO:0000313" key="1">
    <source>
        <dbReference type="EMBL" id="EFR31664.1"/>
    </source>
</evidence>
<dbReference type="RefSeq" id="WP_006417796.1">
    <property type="nucleotide sequence ID" value="NZ_AENN01000006.1"/>
</dbReference>
<organism evidence="1 2">
    <name type="scientific">Eremococcus coleocola ACS-139-V-Col8</name>
    <dbReference type="NCBI Taxonomy" id="908337"/>
    <lineage>
        <taxon>Bacteria</taxon>
        <taxon>Bacillati</taxon>
        <taxon>Bacillota</taxon>
        <taxon>Bacilli</taxon>
        <taxon>Lactobacillales</taxon>
        <taxon>Aerococcaceae</taxon>
        <taxon>Eremococcus</taxon>
    </lineage>
</organism>
<gene>
    <name evidence="1" type="ORF">HMPREF9257_0223</name>
</gene>
<protein>
    <recommendedName>
        <fullName evidence="3">Hydrolase</fullName>
    </recommendedName>
</protein>
<comment type="caution">
    <text evidence="1">The sequence shown here is derived from an EMBL/GenBank/DDBJ whole genome shotgun (WGS) entry which is preliminary data.</text>
</comment>
<dbReference type="eggNOG" id="COG1304">
    <property type="taxonomic scope" value="Bacteria"/>
</dbReference>
<evidence type="ECO:0000313" key="2">
    <source>
        <dbReference type="Proteomes" id="UP000005990"/>
    </source>
</evidence>
<dbReference type="EMBL" id="AENN01000006">
    <property type="protein sequence ID" value="EFR31664.1"/>
    <property type="molecule type" value="Genomic_DNA"/>
</dbReference>
<accession>E4KN10</accession>
<dbReference type="AlphaFoldDB" id="E4KN10"/>
<name>E4KN10_9LACT</name>